<dbReference type="SUPFAM" id="SSF52799">
    <property type="entry name" value="(Phosphotyrosine protein) phosphatases II"/>
    <property type="match status" value="1"/>
</dbReference>
<keyword evidence="1" id="KW-0472">Membrane</keyword>
<comment type="caution">
    <text evidence="2">The sequence shown here is derived from an EMBL/GenBank/DDBJ whole genome shotgun (WGS) entry which is preliminary data.</text>
</comment>
<keyword evidence="1" id="KW-0812">Transmembrane</keyword>
<feature type="transmembrane region" description="Helical" evidence="1">
    <location>
        <begin position="37"/>
        <end position="55"/>
    </location>
</feature>
<name>A0A7J7JEN8_BUGNE</name>
<accession>A0A7J7JEN8</accession>
<keyword evidence="3" id="KW-1185">Reference proteome</keyword>
<dbReference type="Proteomes" id="UP000593567">
    <property type="component" value="Unassembled WGS sequence"/>
</dbReference>
<reference evidence="2" key="1">
    <citation type="submission" date="2020-06" db="EMBL/GenBank/DDBJ databases">
        <title>Draft genome of Bugula neritina, a colonial animal packing powerful symbionts and potential medicines.</title>
        <authorList>
            <person name="Rayko M."/>
        </authorList>
    </citation>
    <scope>NUCLEOTIDE SEQUENCE [LARGE SCALE GENOMIC DNA]</scope>
    <source>
        <strain evidence="2">Kwan_BN1</strain>
    </source>
</reference>
<protein>
    <submittedName>
        <fullName evidence="2">PTP4A3</fullName>
    </submittedName>
</protein>
<organism evidence="2 3">
    <name type="scientific">Bugula neritina</name>
    <name type="common">Brown bryozoan</name>
    <name type="synonym">Sertularia neritina</name>
    <dbReference type="NCBI Taxonomy" id="10212"/>
    <lineage>
        <taxon>Eukaryota</taxon>
        <taxon>Metazoa</taxon>
        <taxon>Spiralia</taxon>
        <taxon>Lophotrochozoa</taxon>
        <taxon>Bryozoa</taxon>
        <taxon>Gymnolaemata</taxon>
        <taxon>Cheilostomatida</taxon>
        <taxon>Flustrina</taxon>
        <taxon>Buguloidea</taxon>
        <taxon>Bugulidae</taxon>
        <taxon>Bugula</taxon>
    </lineage>
</organism>
<evidence type="ECO:0000313" key="3">
    <source>
        <dbReference type="Proteomes" id="UP000593567"/>
    </source>
</evidence>
<dbReference type="InterPro" id="IPR029021">
    <property type="entry name" value="Prot-tyrosine_phosphatase-like"/>
</dbReference>
<dbReference type="AlphaFoldDB" id="A0A7J7JEN8"/>
<sequence>MLQDWSYADGQSPPVDVLNKWLNLVKARYQKSSDSCIAVHCVAVLVAIALMELGMKYEDAVSLIRT</sequence>
<keyword evidence="1" id="KW-1133">Transmembrane helix</keyword>
<evidence type="ECO:0000256" key="1">
    <source>
        <dbReference type="SAM" id="Phobius"/>
    </source>
</evidence>
<evidence type="ECO:0000313" key="2">
    <source>
        <dbReference type="EMBL" id="KAF6023838.1"/>
    </source>
</evidence>
<dbReference type="EMBL" id="VXIV02002660">
    <property type="protein sequence ID" value="KAF6023838.1"/>
    <property type="molecule type" value="Genomic_DNA"/>
</dbReference>
<gene>
    <name evidence="2" type="ORF">EB796_017866</name>
</gene>
<dbReference type="OrthoDB" id="5632at2759"/>
<dbReference type="Gene3D" id="3.90.190.10">
    <property type="entry name" value="Protein tyrosine phosphatase superfamily"/>
    <property type="match status" value="1"/>
</dbReference>
<proteinExistence type="predicted"/>